<evidence type="ECO:0000256" key="1">
    <source>
        <dbReference type="ARBA" id="ARBA00005352"/>
    </source>
</evidence>
<feature type="compositionally biased region" description="Basic and acidic residues" evidence="2">
    <location>
        <begin position="321"/>
        <end position="336"/>
    </location>
</feature>
<organism evidence="4 5">
    <name type="scientific">Neofusicoccum ribis</name>
    <dbReference type="NCBI Taxonomy" id="45134"/>
    <lineage>
        <taxon>Eukaryota</taxon>
        <taxon>Fungi</taxon>
        <taxon>Dikarya</taxon>
        <taxon>Ascomycota</taxon>
        <taxon>Pezizomycotina</taxon>
        <taxon>Dothideomycetes</taxon>
        <taxon>Dothideomycetes incertae sedis</taxon>
        <taxon>Botryosphaeriales</taxon>
        <taxon>Botryosphaeriaceae</taxon>
        <taxon>Neofusicoccum</taxon>
    </lineage>
</organism>
<feature type="region of interest" description="Disordered" evidence="2">
    <location>
        <begin position="355"/>
        <end position="395"/>
    </location>
</feature>
<dbReference type="PANTHER" id="PTHR13056">
    <property type="entry name" value="VACUOLAR FUSION PROTEIN CCZ1 HOMOLOG-RELATED"/>
    <property type="match status" value="1"/>
</dbReference>
<feature type="domain" description="CCZ1/INTU/HSP4 first Longin" evidence="3">
    <location>
        <begin position="12"/>
        <end position="146"/>
    </location>
</feature>
<accession>A0ABR3SS37</accession>
<dbReference type="Proteomes" id="UP001521116">
    <property type="component" value="Unassembled WGS sequence"/>
</dbReference>
<evidence type="ECO:0000313" key="4">
    <source>
        <dbReference type="EMBL" id="KAL1627620.1"/>
    </source>
</evidence>
<dbReference type="InterPro" id="IPR013176">
    <property type="entry name" value="Ccz1"/>
</dbReference>
<feature type="compositionally biased region" description="Basic and acidic residues" evidence="2">
    <location>
        <begin position="370"/>
        <end position="382"/>
    </location>
</feature>
<evidence type="ECO:0000259" key="3">
    <source>
        <dbReference type="Pfam" id="PF19031"/>
    </source>
</evidence>
<dbReference type="InterPro" id="IPR043987">
    <property type="entry name" value="CCZ1/INTU/HSP4_longin_1"/>
</dbReference>
<evidence type="ECO:0000313" key="5">
    <source>
        <dbReference type="Proteomes" id="UP001521116"/>
    </source>
</evidence>
<gene>
    <name evidence="4" type="ORF">SLS56_006241</name>
</gene>
<dbReference type="PANTHER" id="PTHR13056:SF0">
    <property type="entry name" value="VACUOLAR FUSION PROTEIN CCZ1 HOMOLOG-RELATED"/>
    <property type="match status" value="1"/>
</dbReference>
<comment type="similarity">
    <text evidence="1">Belongs to the CCZ1 family.</text>
</comment>
<sequence>MAVRVVPAQLASLAVFCPDLAADDDAFRDQLVFYYTSKPTRRHDEHSHDDENERLRQIGLAQGMINFARSFSDGAPVDHVDTEKSRIVMHELEKGWWILATIDLTRLPAASSPSKDQPAVEYSAREVAPPELLLRQLLRAHSIFRLHHGLSLADLYVRVPRQKFCNTLDRFWSRFAKDWDVLLHGNPAADIYPAVKLAAGGELGMGVGEEEWGSGEREVFEDFTSRTEGMLDMVVSRFGEPHPALQKESKNIVPAEDEEPWMGAGRCPEAADGVIFSGIGAISRSSVRDISSWMQWLYTYGDHAYGVKENPSSDRRKRRRPDAVQERNRIADEQARPDSDTWMKYLTWGYSSAWGGKRPKPEQRSSPQSNHEHLEEDLEKSRQASMQHIDPHPDIDPVEEAVKAQIRRENAGHFLIGLEGDLEEMIMSGGDAAGTDEEMASGGDWEYRTLLRTLHVELTGQQAQGTGEDSSEATISHAQPKYERLRVIIYVAFVCQHIAY</sequence>
<dbReference type="Pfam" id="PF19031">
    <property type="entry name" value="Intu_longin_1"/>
    <property type="match status" value="1"/>
</dbReference>
<name>A0ABR3SS37_9PEZI</name>
<proteinExistence type="inferred from homology"/>
<protein>
    <recommendedName>
        <fullName evidence="3">CCZ1/INTU/HSP4 first Longin domain-containing protein</fullName>
    </recommendedName>
</protein>
<keyword evidence="5" id="KW-1185">Reference proteome</keyword>
<evidence type="ECO:0000256" key="2">
    <source>
        <dbReference type="SAM" id="MobiDB-lite"/>
    </source>
</evidence>
<reference evidence="4 5" key="1">
    <citation type="submission" date="2024-02" db="EMBL/GenBank/DDBJ databases">
        <title>De novo assembly and annotation of 12 fungi associated with fruit tree decline syndrome in Ontario, Canada.</title>
        <authorList>
            <person name="Sulman M."/>
            <person name="Ellouze W."/>
            <person name="Ilyukhin E."/>
        </authorList>
    </citation>
    <scope>NUCLEOTIDE SEQUENCE [LARGE SCALE GENOMIC DNA]</scope>
    <source>
        <strain evidence="4 5">M1-105</strain>
    </source>
</reference>
<dbReference type="EMBL" id="JAJVDC020000070">
    <property type="protein sequence ID" value="KAL1627620.1"/>
    <property type="molecule type" value="Genomic_DNA"/>
</dbReference>
<feature type="region of interest" description="Disordered" evidence="2">
    <location>
        <begin position="307"/>
        <end position="336"/>
    </location>
</feature>
<comment type="caution">
    <text evidence="4">The sequence shown here is derived from an EMBL/GenBank/DDBJ whole genome shotgun (WGS) entry which is preliminary data.</text>
</comment>